<dbReference type="GeneID" id="94195143"/>
<proteinExistence type="predicted"/>
<reference evidence="1 2" key="1">
    <citation type="submission" date="2021-06" db="EMBL/GenBank/DDBJ databases">
        <title>Genome sequence of Babesia caballi.</title>
        <authorList>
            <person name="Yamagishi J."/>
            <person name="Kidaka T."/>
            <person name="Ochi A."/>
        </authorList>
    </citation>
    <scope>NUCLEOTIDE SEQUENCE [LARGE SCALE GENOMIC DNA]</scope>
    <source>
        <strain evidence="1">USDA-D6B2</strain>
    </source>
</reference>
<dbReference type="RefSeq" id="XP_067715731.1">
    <property type="nucleotide sequence ID" value="XM_067859630.1"/>
</dbReference>
<dbReference type="AlphaFoldDB" id="A0AAV4LV26"/>
<evidence type="ECO:0000313" key="1">
    <source>
        <dbReference type="EMBL" id="GIX63662.1"/>
    </source>
</evidence>
<name>A0AAV4LV26_BABCB</name>
<comment type="caution">
    <text evidence="1">The sequence shown here is derived from an EMBL/GenBank/DDBJ whole genome shotgun (WGS) entry which is preliminary data.</text>
</comment>
<dbReference type="Proteomes" id="UP001497744">
    <property type="component" value="Unassembled WGS sequence"/>
</dbReference>
<keyword evidence="2" id="KW-1185">Reference proteome</keyword>
<protein>
    <submittedName>
        <fullName evidence="1">Uncharacterized protein</fullName>
    </submittedName>
</protein>
<gene>
    <name evidence="1" type="ORF">BcabD6B2_30970</name>
</gene>
<evidence type="ECO:0000313" key="2">
    <source>
        <dbReference type="Proteomes" id="UP001497744"/>
    </source>
</evidence>
<organism evidence="1 2">
    <name type="scientific">Babesia caballi</name>
    <dbReference type="NCBI Taxonomy" id="5871"/>
    <lineage>
        <taxon>Eukaryota</taxon>
        <taxon>Sar</taxon>
        <taxon>Alveolata</taxon>
        <taxon>Apicomplexa</taxon>
        <taxon>Aconoidasida</taxon>
        <taxon>Piroplasmida</taxon>
        <taxon>Babesiidae</taxon>
        <taxon>Babesia</taxon>
    </lineage>
</organism>
<dbReference type="EMBL" id="BPLF01000002">
    <property type="protein sequence ID" value="GIX63662.1"/>
    <property type="molecule type" value="Genomic_DNA"/>
</dbReference>
<sequence>MISRQEGVHKSANTTDVEAVGATCKGGEARVAEEGGGGGAGGVDGVGIIGGEEGGGDYMAAGEGVHSTLKANGGHVLAEGGGTAGKLLFRPTFVTFAPPVEIRQAVKQHRPDAEEDEGTSSFVIGALRPSSSIVMIFGLVTTIFADATRSYLPTLITD</sequence>
<accession>A0AAV4LV26</accession>